<name>A0A834XMD3_APHGI</name>
<evidence type="ECO:0000313" key="2">
    <source>
        <dbReference type="Proteomes" id="UP000639338"/>
    </source>
</evidence>
<dbReference type="AlphaFoldDB" id="A0A834XMD3"/>
<evidence type="ECO:0000313" key="1">
    <source>
        <dbReference type="EMBL" id="KAF7987954.1"/>
    </source>
</evidence>
<reference evidence="1 2" key="1">
    <citation type="submission" date="2020-08" db="EMBL/GenBank/DDBJ databases">
        <title>Aphidius gifuensis genome sequencing and assembly.</title>
        <authorList>
            <person name="Du Z."/>
        </authorList>
    </citation>
    <scope>NUCLEOTIDE SEQUENCE [LARGE SCALE GENOMIC DNA]</scope>
    <source>
        <strain evidence="1">YNYX2018</strain>
        <tissue evidence="1">Adults</tissue>
    </source>
</reference>
<organism evidence="1 2">
    <name type="scientific">Aphidius gifuensis</name>
    <name type="common">Parasitoid wasp</name>
    <dbReference type="NCBI Taxonomy" id="684658"/>
    <lineage>
        <taxon>Eukaryota</taxon>
        <taxon>Metazoa</taxon>
        <taxon>Ecdysozoa</taxon>
        <taxon>Arthropoda</taxon>
        <taxon>Hexapoda</taxon>
        <taxon>Insecta</taxon>
        <taxon>Pterygota</taxon>
        <taxon>Neoptera</taxon>
        <taxon>Endopterygota</taxon>
        <taxon>Hymenoptera</taxon>
        <taxon>Apocrita</taxon>
        <taxon>Ichneumonoidea</taxon>
        <taxon>Braconidae</taxon>
        <taxon>Aphidiinae</taxon>
        <taxon>Aphidius</taxon>
    </lineage>
</organism>
<dbReference type="EMBL" id="JACMRX010000006">
    <property type="protein sequence ID" value="KAF7987954.1"/>
    <property type="molecule type" value="Genomic_DNA"/>
</dbReference>
<keyword evidence="2" id="KW-1185">Reference proteome</keyword>
<gene>
    <name evidence="1" type="ORF">HCN44_004770</name>
</gene>
<protein>
    <submittedName>
        <fullName evidence="1">Uncharacterized protein</fullName>
    </submittedName>
</protein>
<proteinExistence type="predicted"/>
<accession>A0A834XMD3</accession>
<sequence length="738" mass="82862">MGYPDSGSGYYGPVPHHSNSEAHPYWGHYAPRAVGRGWSQEPLRQRISNLDEDFQISFKRISKLDMKPAVVLCVQVDELISDNPAKIKKTVPTCIKIASKKPTKLSDEPVVKPLYLKTKKQLGSKLKSKATDVEKAGINNNKFDVSTSDIFNKMEQVDDFEKVDDNIKLDVGDFDDLFNDDVGELNPVEDVKKADDNNDKLDIDTSDIINDTKQVHDDIKNDKLVIGTVGDIKQVEDLKKADYHIEVDVDNLDDDVGGLNQVKDVKKADDNGELDIGNVADMEQVEDFNKADDNNKIIVGNFNNDIYVSNQVNDVKKANINNNKLDIDTSAIINRIKQVPDVKQVDNDNNKLDIGNVADIKQIEDFKKADDNIKIIAGNFDDDIGASNKVKVIKTSVKKYDKFIIKFDDDVDNSDDDVGGLKQVKDVKKADDNGELDIGNVADIEQVEDLKKADYHIELDVDNSDDDVGGLNQFKDVEKADDNNGKLDINTSDIINKTKQVDNFENANNNIKPDIGNFNDGGTSNKPTCIKKSSKKIRKVFNKRGIKSLSSRSTKLLRPKLNVKAEDLERQRKMLRTIKLLRSKLRVKDVKKAGNNNGKLYTDTADSVDNIKQVKDLKKADDNIKLDIGNFDVGELNQIKVVGKGDNHDKFMITNFDDDVGKSNQIKDDLNQAENNNDNFDIGTADAVEMKEVEDNIKDDDNNNKLDENRAEHPKKYNKRVSIYLNVQPVHLQKKKCN</sequence>
<comment type="caution">
    <text evidence="1">The sequence shown here is derived from an EMBL/GenBank/DDBJ whole genome shotgun (WGS) entry which is preliminary data.</text>
</comment>
<dbReference type="Proteomes" id="UP000639338">
    <property type="component" value="Unassembled WGS sequence"/>
</dbReference>